<evidence type="ECO:0000313" key="2">
    <source>
        <dbReference type="EMBL" id="KAJ7757877.1"/>
    </source>
</evidence>
<proteinExistence type="predicted"/>
<sequence length="228" mass="25469">MRAYRMGQGAGQRKPILRREQISVYTAHRKTQPWRRWTLWKRRCGGCLSSCDGKRSGGRDQRPGLVENNILREEVTAYARRQSQMQLDLRARFQDNWKDIPRYIQLARDGLGEIPDEPLQGGEGEDDDEDNIEDEDAPVPDVTPDSLTIASLGLTGIYWNLLARKIEVIVDGNEQASLPLPKALTNKSNVFDVVPDSLLVVGHSAGAVPDALLRPLVHGVSPVTTKVH</sequence>
<organism evidence="2 3">
    <name type="scientific">Mycena metata</name>
    <dbReference type="NCBI Taxonomy" id="1033252"/>
    <lineage>
        <taxon>Eukaryota</taxon>
        <taxon>Fungi</taxon>
        <taxon>Dikarya</taxon>
        <taxon>Basidiomycota</taxon>
        <taxon>Agaricomycotina</taxon>
        <taxon>Agaricomycetes</taxon>
        <taxon>Agaricomycetidae</taxon>
        <taxon>Agaricales</taxon>
        <taxon>Marasmiineae</taxon>
        <taxon>Mycenaceae</taxon>
        <taxon>Mycena</taxon>
    </lineage>
</organism>
<feature type="compositionally biased region" description="Acidic residues" evidence="1">
    <location>
        <begin position="123"/>
        <end position="138"/>
    </location>
</feature>
<dbReference type="EMBL" id="JARKIB010000043">
    <property type="protein sequence ID" value="KAJ7757877.1"/>
    <property type="molecule type" value="Genomic_DNA"/>
</dbReference>
<dbReference type="AlphaFoldDB" id="A0AAD7J5Y7"/>
<feature type="region of interest" description="Disordered" evidence="1">
    <location>
        <begin position="112"/>
        <end position="143"/>
    </location>
</feature>
<name>A0AAD7J5Y7_9AGAR</name>
<protein>
    <submittedName>
        <fullName evidence="2">Uncharacterized protein</fullName>
    </submittedName>
</protein>
<evidence type="ECO:0000256" key="1">
    <source>
        <dbReference type="SAM" id="MobiDB-lite"/>
    </source>
</evidence>
<dbReference type="Proteomes" id="UP001215598">
    <property type="component" value="Unassembled WGS sequence"/>
</dbReference>
<gene>
    <name evidence="2" type="ORF">B0H16DRAFT_1457448</name>
</gene>
<comment type="caution">
    <text evidence="2">The sequence shown here is derived from an EMBL/GenBank/DDBJ whole genome shotgun (WGS) entry which is preliminary data.</text>
</comment>
<evidence type="ECO:0000313" key="3">
    <source>
        <dbReference type="Proteomes" id="UP001215598"/>
    </source>
</evidence>
<reference evidence="2" key="1">
    <citation type="submission" date="2023-03" db="EMBL/GenBank/DDBJ databases">
        <title>Massive genome expansion in bonnet fungi (Mycena s.s.) driven by repeated elements and novel gene families across ecological guilds.</title>
        <authorList>
            <consortium name="Lawrence Berkeley National Laboratory"/>
            <person name="Harder C.B."/>
            <person name="Miyauchi S."/>
            <person name="Viragh M."/>
            <person name="Kuo A."/>
            <person name="Thoen E."/>
            <person name="Andreopoulos B."/>
            <person name="Lu D."/>
            <person name="Skrede I."/>
            <person name="Drula E."/>
            <person name="Henrissat B."/>
            <person name="Morin E."/>
            <person name="Kohler A."/>
            <person name="Barry K."/>
            <person name="LaButti K."/>
            <person name="Morin E."/>
            <person name="Salamov A."/>
            <person name="Lipzen A."/>
            <person name="Mereny Z."/>
            <person name="Hegedus B."/>
            <person name="Baldrian P."/>
            <person name="Stursova M."/>
            <person name="Weitz H."/>
            <person name="Taylor A."/>
            <person name="Grigoriev I.V."/>
            <person name="Nagy L.G."/>
            <person name="Martin F."/>
            <person name="Kauserud H."/>
        </authorList>
    </citation>
    <scope>NUCLEOTIDE SEQUENCE</scope>
    <source>
        <strain evidence="2">CBHHK182m</strain>
    </source>
</reference>
<accession>A0AAD7J5Y7</accession>
<keyword evidence="3" id="KW-1185">Reference proteome</keyword>